<reference evidence="1" key="1">
    <citation type="journal article" date="2023" name="Mol. Ecol. Resour.">
        <title>Chromosome-level genome assembly of a triploid poplar Populus alba 'Berolinensis'.</title>
        <authorList>
            <person name="Chen S."/>
            <person name="Yu Y."/>
            <person name="Wang X."/>
            <person name="Wang S."/>
            <person name="Zhang T."/>
            <person name="Zhou Y."/>
            <person name="He R."/>
            <person name="Meng N."/>
            <person name="Wang Y."/>
            <person name="Liu W."/>
            <person name="Liu Z."/>
            <person name="Liu J."/>
            <person name="Guo Q."/>
            <person name="Huang H."/>
            <person name="Sederoff R.R."/>
            <person name="Wang G."/>
            <person name="Qu G."/>
            <person name="Chen S."/>
        </authorList>
    </citation>
    <scope>NUCLEOTIDE SEQUENCE</scope>
    <source>
        <strain evidence="1">SC-2020</strain>
    </source>
</reference>
<dbReference type="EMBL" id="JAQIZT010000010">
    <property type="protein sequence ID" value="KAJ6981854.1"/>
    <property type="molecule type" value="Genomic_DNA"/>
</dbReference>
<gene>
    <name evidence="1" type="ORF">NC653_025070</name>
</gene>
<evidence type="ECO:0000313" key="1">
    <source>
        <dbReference type="EMBL" id="KAJ6981854.1"/>
    </source>
</evidence>
<keyword evidence="2" id="KW-1185">Reference proteome</keyword>
<dbReference type="AlphaFoldDB" id="A0AAD6MB70"/>
<sequence>MLLHELFADADLLNEFPGSSILMTVGRKVVAFMPDSRLPNITLEMVGSQVGRFILKVRAMDSLAKNGSTVFVDALMTCCPDEKELLLSWKGIIVLIFCAKARERVAMHPW</sequence>
<evidence type="ECO:0000313" key="2">
    <source>
        <dbReference type="Proteomes" id="UP001164929"/>
    </source>
</evidence>
<proteinExistence type="predicted"/>
<dbReference type="Proteomes" id="UP001164929">
    <property type="component" value="Chromosome 10"/>
</dbReference>
<organism evidence="1 2">
    <name type="scientific">Populus alba x Populus x berolinensis</name>
    <dbReference type="NCBI Taxonomy" id="444605"/>
    <lineage>
        <taxon>Eukaryota</taxon>
        <taxon>Viridiplantae</taxon>
        <taxon>Streptophyta</taxon>
        <taxon>Embryophyta</taxon>
        <taxon>Tracheophyta</taxon>
        <taxon>Spermatophyta</taxon>
        <taxon>Magnoliopsida</taxon>
        <taxon>eudicotyledons</taxon>
        <taxon>Gunneridae</taxon>
        <taxon>Pentapetalae</taxon>
        <taxon>rosids</taxon>
        <taxon>fabids</taxon>
        <taxon>Malpighiales</taxon>
        <taxon>Salicaceae</taxon>
        <taxon>Saliceae</taxon>
        <taxon>Populus</taxon>
    </lineage>
</organism>
<comment type="caution">
    <text evidence="1">The sequence shown here is derived from an EMBL/GenBank/DDBJ whole genome shotgun (WGS) entry which is preliminary data.</text>
</comment>
<name>A0AAD6MB70_9ROSI</name>
<protein>
    <submittedName>
        <fullName evidence="1">Uncharacterized protein</fullName>
    </submittedName>
</protein>
<accession>A0AAD6MB70</accession>